<evidence type="ECO:0000313" key="9">
    <source>
        <dbReference type="EnsemblPlants" id="Ma10_p17770.1"/>
    </source>
</evidence>
<dbReference type="InterPro" id="IPR050291">
    <property type="entry name" value="CDF_Transporter"/>
</dbReference>
<comment type="similarity">
    <text evidence="3">Belongs to the cation diffusion facilitator (CDF) transporter (TC 2.A.4) family. SLC30A subfamily.</text>
</comment>
<keyword evidence="4" id="KW-0813">Transport</keyword>
<evidence type="ECO:0000256" key="1">
    <source>
        <dbReference type="ARBA" id="ARBA00003168"/>
    </source>
</evidence>
<evidence type="ECO:0000256" key="6">
    <source>
        <dbReference type="ARBA" id="ARBA00022989"/>
    </source>
</evidence>
<gene>
    <name evidence="8" type="ORF">GSMUA_320710.1</name>
</gene>
<dbReference type="InParanoid" id="A0A804KXF0"/>
<dbReference type="AlphaFoldDB" id="A0A804KXF0"/>
<keyword evidence="6" id="KW-1133">Transmembrane helix</keyword>
<keyword evidence="10" id="KW-1185">Reference proteome</keyword>
<evidence type="ECO:0000256" key="5">
    <source>
        <dbReference type="ARBA" id="ARBA00022692"/>
    </source>
</evidence>
<organism evidence="9 10">
    <name type="scientific">Musa acuminata subsp. malaccensis</name>
    <name type="common">Wild banana</name>
    <name type="synonym">Musa malaccensis</name>
    <dbReference type="NCBI Taxonomy" id="214687"/>
    <lineage>
        <taxon>Eukaryota</taxon>
        <taxon>Viridiplantae</taxon>
        <taxon>Streptophyta</taxon>
        <taxon>Embryophyta</taxon>
        <taxon>Tracheophyta</taxon>
        <taxon>Spermatophyta</taxon>
        <taxon>Magnoliopsida</taxon>
        <taxon>Liliopsida</taxon>
        <taxon>Zingiberales</taxon>
        <taxon>Musaceae</taxon>
        <taxon>Musa</taxon>
    </lineage>
</organism>
<sequence length="172" mass="19627">MRVEFVARLPEKVKRGVDPERPFDIDVSLTKDLIEGEKEYYEKQFVTLRSFEEIESLNVPSVVDEALELEEQEQSEFAMKISNYANLALLGLKIYATVQSGSIAIAASTLDSLLDLMAGGILWFTHLSMKNINVYQVPDWQIARTTSWYRHICCCHGYSRISSFHSSPRTVD</sequence>
<reference evidence="8" key="1">
    <citation type="submission" date="2021-03" db="EMBL/GenBank/DDBJ databases">
        <authorList>
            <consortium name="Genoscope - CEA"/>
            <person name="William W."/>
        </authorList>
    </citation>
    <scope>NUCLEOTIDE SEQUENCE</scope>
    <source>
        <strain evidence="8">Doubled-haploid Pahang</strain>
    </source>
</reference>
<keyword evidence="7" id="KW-0472">Membrane</keyword>
<dbReference type="SUPFAM" id="SSF161111">
    <property type="entry name" value="Cation efflux protein transmembrane domain-like"/>
    <property type="match status" value="1"/>
</dbReference>
<evidence type="ECO:0000313" key="8">
    <source>
        <dbReference type="EMBL" id="CAG1853845.1"/>
    </source>
</evidence>
<dbReference type="Gene3D" id="1.20.1510.10">
    <property type="entry name" value="Cation efflux protein transmembrane domain"/>
    <property type="match status" value="1"/>
</dbReference>
<reference evidence="9" key="2">
    <citation type="submission" date="2021-05" db="UniProtKB">
        <authorList>
            <consortium name="EnsemblPlants"/>
        </authorList>
    </citation>
    <scope>IDENTIFICATION</scope>
    <source>
        <strain evidence="9">subsp. malaccensis</strain>
    </source>
</reference>
<name>A0A804KXF0_MUSAM</name>
<proteinExistence type="inferred from homology"/>
<dbReference type="OMA" id="MANCIDE"/>
<comment type="function">
    <text evidence="1">Involved in sequestration of excess metal in the cytoplasm into vacuoles to maintain metal homeostasis.</text>
</comment>
<dbReference type="PANTHER" id="PTHR43840">
    <property type="entry name" value="MITOCHONDRIAL METAL TRANSPORTER 1-RELATED"/>
    <property type="match status" value="1"/>
</dbReference>
<dbReference type="InterPro" id="IPR027469">
    <property type="entry name" value="Cation_efflux_TMD_sf"/>
</dbReference>
<evidence type="ECO:0000256" key="4">
    <source>
        <dbReference type="ARBA" id="ARBA00022448"/>
    </source>
</evidence>
<evidence type="ECO:0000313" key="10">
    <source>
        <dbReference type="Proteomes" id="UP000012960"/>
    </source>
</evidence>
<evidence type="ECO:0000256" key="2">
    <source>
        <dbReference type="ARBA" id="ARBA00004141"/>
    </source>
</evidence>
<evidence type="ECO:0000256" key="3">
    <source>
        <dbReference type="ARBA" id="ARBA00008873"/>
    </source>
</evidence>
<dbReference type="GO" id="GO:0016020">
    <property type="term" value="C:membrane"/>
    <property type="evidence" value="ECO:0007669"/>
    <property type="project" value="UniProtKB-SubCell"/>
</dbReference>
<dbReference type="PANTHER" id="PTHR43840:SF13">
    <property type="entry name" value="CATION EFFLUX PROTEIN CYTOPLASMIC DOMAIN-CONTAINING PROTEIN"/>
    <property type="match status" value="1"/>
</dbReference>
<keyword evidence="5" id="KW-0812">Transmembrane</keyword>
<accession>A0A804KXF0</accession>
<dbReference type="EMBL" id="HG996476">
    <property type="protein sequence ID" value="CAG1853845.1"/>
    <property type="molecule type" value="Genomic_DNA"/>
</dbReference>
<dbReference type="Gramene" id="Ma10_t17770.1">
    <property type="protein sequence ID" value="Ma10_p17770.1"/>
    <property type="gene ID" value="Ma10_g17770"/>
</dbReference>
<protein>
    <submittedName>
        <fullName evidence="8">(wild Malaysian banana) hypothetical protein</fullName>
    </submittedName>
</protein>
<comment type="subcellular location">
    <subcellularLocation>
        <location evidence="2">Membrane</location>
        <topology evidence="2">Multi-pass membrane protein</topology>
    </subcellularLocation>
</comment>
<evidence type="ECO:0000256" key="7">
    <source>
        <dbReference type="ARBA" id="ARBA00023136"/>
    </source>
</evidence>
<dbReference type="EnsemblPlants" id="Ma10_t17770.1">
    <property type="protein sequence ID" value="Ma10_p17770.1"/>
    <property type="gene ID" value="Ma10_g17770"/>
</dbReference>
<dbReference type="Proteomes" id="UP000012960">
    <property type="component" value="Unplaced"/>
</dbReference>